<dbReference type="EMBL" id="AZFI01000058">
    <property type="protein sequence ID" value="KRM27996.1"/>
    <property type="molecule type" value="Genomic_DNA"/>
</dbReference>
<keyword evidence="11" id="KW-1185">Reference proteome</keyword>
<dbReference type="Pfam" id="PF00877">
    <property type="entry name" value="NLPC_P60"/>
    <property type="match status" value="1"/>
</dbReference>
<feature type="signal peptide" evidence="8">
    <location>
        <begin position="1"/>
        <end position="28"/>
    </location>
</feature>
<keyword evidence="3 8" id="KW-0732">Signal</keyword>
<evidence type="ECO:0000256" key="8">
    <source>
        <dbReference type="SAM" id="SignalP"/>
    </source>
</evidence>
<keyword evidence="2" id="KW-0645">Protease</keyword>
<name>A0ABR5PKZ3_9LACO</name>
<dbReference type="PANTHER" id="PTHR47053">
    <property type="entry name" value="MUREIN DD-ENDOPEPTIDASE MEPH-RELATED"/>
    <property type="match status" value="1"/>
</dbReference>
<sequence>MKKNLLSQCAIVLATVTLLSVTAPSISADTTSDLENVNTEIAAAQQKLKAAQQEIESNTKLQLTKTQKIADLKKDISERNGQLQKQARSAQVNNSGSVLKFISDSESFSDAVSRTITVATVVRANNQIMKQQEDDKAEVEAQQTALNKSIKKDKTLQIELMKSSADLDAKRAELNAKKNKEDAAAQKAAADAKKAADDAEKAKTIAAATKAADTAKDSVGNKDQGQQATEPASTQTVQLASNNNNAKRNNSAGSNGGSGSFTPAPAASYGSVTAYALSFVDKSPYAWGGTTPAGFDCSGFVQYVFGKKGKSLPRMTTAQENAGTQIPVGQAQAGDLYFWGGRGSSYHVAIALGGGSFVHAPAPGQNVSVGNTHYYTPSFAVRLN</sequence>
<evidence type="ECO:0000256" key="4">
    <source>
        <dbReference type="ARBA" id="ARBA00022801"/>
    </source>
</evidence>
<keyword evidence="4" id="KW-0378">Hydrolase</keyword>
<keyword evidence="5" id="KW-0788">Thiol protease</keyword>
<evidence type="ECO:0000256" key="2">
    <source>
        <dbReference type="ARBA" id="ARBA00022670"/>
    </source>
</evidence>
<evidence type="ECO:0000256" key="7">
    <source>
        <dbReference type="SAM" id="MobiDB-lite"/>
    </source>
</evidence>
<proteinExistence type="inferred from homology"/>
<comment type="caution">
    <text evidence="10">The sequence shown here is derived from an EMBL/GenBank/DDBJ whole genome shotgun (WGS) entry which is preliminary data.</text>
</comment>
<accession>A0ABR5PKZ3</accession>
<feature type="domain" description="NlpC/P60" evidence="9">
    <location>
        <begin position="266"/>
        <end position="384"/>
    </location>
</feature>
<feature type="coiled-coil region" evidence="6">
    <location>
        <begin position="27"/>
        <end position="93"/>
    </location>
</feature>
<keyword evidence="6" id="KW-0175">Coiled coil</keyword>
<reference evidence="10 11" key="1">
    <citation type="journal article" date="2015" name="Genome Announc.">
        <title>Expanding the biotechnology potential of lactobacilli through comparative genomics of 213 strains and associated genera.</title>
        <authorList>
            <person name="Sun Z."/>
            <person name="Harris H.M."/>
            <person name="McCann A."/>
            <person name="Guo C."/>
            <person name="Argimon S."/>
            <person name="Zhang W."/>
            <person name="Yang X."/>
            <person name="Jeffery I.B."/>
            <person name="Cooney J.C."/>
            <person name="Kagawa T.F."/>
            <person name="Liu W."/>
            <person name="Song Y."/>
            <person name="Salvetti E."/>
            <person name="Wrobel A."/>
            <person name="Rasinkangas P."/>
            <person name="Parkhill J."/>
            <person name="Rea M.C."/>
            <person name="O'Sullivan O."/>
            <person name="Ritari J."/>
            <person name="Douillard F.P."/>
            <person name="Paul Ross R."/>
            <person name="Yang R."/>
            <person name="Briner A.E."/>
            <person name="Felis G.E."/>
            <person name="de Vos W.M."/>
            <person name="Barrangou R."/>
            <person name="Klaenhammer T.R."/>
            <person name="Caufield P.W."/>
            <person name="Cui Y."/>
            <person name="Zhang H."/>
            <person name="O'Toole P.W."/>
        </authorList>
    </citation>
    <scope>NUCLEOTIDE SEQUENCE [LARGE SCALE GENOMIC DNA]</scope>
    <source>
        <strain evidence="10 11">DSM 15836</strain>
    </source>
</reference>
<evidence type="ECO:0000313" key="11">
    <source>
        <dbReference type="Proteomes" id="UP000051217"/>
    </source>
</evidence>
<gene>
    <name evidence="10" type="ORF">FC65_GL001795</name>
</gene>
<dbReference type="Gene3D" id="6.10.250.3150">
    <property type="match status" value="1"/>
</dbReference>
<evidence type="ECO:0000313" key="10">
    <source>
        <dbReference type="EMBL" id="KRM27996.1"/>
    </source>
</evidence>
<dbReference type="Gene3D" id="3.90.1720.10">
    <property type="entry name" value="endopeptidase domain like (from Nostoc punctiforme)"/>
    <property type="match status" value="1"/>
</dbReference>
<evidence type="ECO:0000256" key="6">
    <source>
        <dbReference type="SAM" id="Coils"/>
    </source>
</evidence>
<dbReference type="InterPro" id="IPR051202">
    <property type="entry name" value="Peptidase_C40"/>
</dbReference>
<feature type="compositionally biased region" description="Polar residues" evidence="7">
    <location>
        <begin position="221"/>
        <end position="237"/>
    </location>
</feature>
<dbReference type="RefSeq" id="WP_056971850.1">
    <property type="nucleotide sequence ID" value="NZ_AZFI01000058.1"/>
</dbReference>
<feature type="chain" id="PRO_5045478319" evidence="8">
    <location>
        <begin position="29"/>
        <end position="384"/>
    </location>
</feature>
<dbReference type="InterPro" id="IPR057309">
    <property type="entry name" value="PcsB_CC"/>
</dbReference>
<evidence type="ECO:0000259" key="9">
    <source>
        <dbReference type="PROSITE" id="PS51935"/>
    </source>
</evidence>
<evidence type="ECO:0000256" key="5">
    <source>
        <dbReference type="ARBA" id="ARBA00022807"/>
    </source>
</evidence>
<dbReference type="PROSITE" id="PS51935">
    <property type="entry name" value="NLPC_P60"/>
    <property type="match status" value="1"/>
</dbReference>
<dbReference type="Pfam" id="PF24568">
    <property type="entry name" value="CC_PcsB"/>
    <property type="match status" value="1"/>
</dbReference>
<dbReference type="SUPFAM" id="SSF54001">
    <property type="entry name" value="Cysteine proteinases"/>
    <property type="match status" value="1"/>
</dbReference>
<dbReference type="InterPro" id="IPR000064">
    <property type="entry name" value="NLP_P60_dom"/>
</dbReference>
<feature type="region of interest" description="Disordered" evidence="7">
    <location>
        <begin position="210"/>
        <end position="237"/>
    </location>
</feature>
<evidence type="ECO:0000256" key="1">
    <source>
        <dbReference type="ARBA" id="ARBA00007074"/>
    </source>
</evidence>
<evidence type="ECO:0000256" key="3">
    <source>
        <dbReference type="ARBA" id="ARBA00022729"/>
    </source>
</evidence>
<dbReference type="Proteomes" id="UP000051217">
    <property type="component" value="Unassembled WGS sequence"/>
</dbReference>
<organism evidence="10 11">
    <name type="scientific">Ligilactobacillus acidipiscis DSM 15836</name>
    <dbReference type="NCBI Taxonomy" id="1423716"/>
    <lineage>
        <taxon>Bacteria</taxon>
        <taxon>Bacillati</taxon>
        <taxon>Bacillota</taxon>
        <taxon>Bacilli</taxon>
        <taxon>Lactobacillales</taxon>
        <taxon>Lactobacillaceae</taxon>
        <taxon>Ligilactobacillus</taxon>
    </lineage>
</organism>
<dbReference type="PANTHER" id="PTHR47053:SF1">
    <property type="entry name" value="MUREIN DD-ENDOPEPTIDASE MEPH-RELATED"/>
    <property type="match status" value="1"/>
</dbReference>
<dbReference type="InterPro" id="IPR038765">
    <property type="entry name" value="Papain-like_cys_pep_sf"/>
</dbReference>
<feature type="coiled-coil region" evidence="6">
    <location>
        <begin position="122"/>
        <end position="187"/>
    </location>
</feature>
<comment type="similarity">
    <text evidence="1">Belongs to the peptidase C40 family.</text>
</comment>
<protein>
    <submittedName>
        <fullName evidence="10">NlpC P60</fullName>
    </submittedName>
</protein>